<proteinExistence type="predicted"/>
<feature type="chain" id="PRO_5003070116" description="Lipoprotein" evidence="2">
    <location>
        <begin position="24"/>
        <end position="105"/>
    </location>
</feature>
<accession>D5CTS5</accession>
<dbReference type="Proteomes" id="UP000001625">
    <property type="component" value="Chromosome"/>
</dbReference>
<protein>
    <recommendedName>
        <fullName evidence="5">Lipoprotein</fullName>
    </recommendedName>
</protein>
<organism evidence="3 4">
    <name type="scientific">Sideroxydans lithotrophicus (strain ES-1)</name>
    <dbReference type="NCBI Taxonomy" id="580332"/>
    <lineage>
        <taxon>Bacteria</taxon>
        <taxon>Pseudomonadati</taxon>
        <taxon>Pseudomonadota</taxon>
        <taxon>Betaproteobacteria</taxon>
        <taxon>Nitrosomonadales</taxon>
        <taxon>Gallionellaceae</taxon>
        <taxon>Sideroxydans</taxon>
    </lineage>
</organism>
<dbReference type="PROSITE" id="PS51257">
    <property type="entry name" value="PROKAR_LIPOPROTEIN"/>
    <property type="match status" value="1"/>
</dbReference>
<evidence type="ECO:0000313" key="4">
    <source>
        <dbReference type="Proteomes" id="UP000001625"/>
    </source>
</evidence>
<feature type="coiled-coil region" evidence="1">
    <location>
        <begin position="70"/>
        <end position="97"/>
    </location>
</feature>
<keyword evidence="1" id="KW-0175">Coiled coil</keyword>
<name>D5CTS5_SIDLE</name>
<dbReference type="RefSeq" id="WP_013030135.1">
    <property type="nucleotide sequence ID" value="NC_013959.1"/>
</dbReference>
<gene>
    <name evidence="3" type="ordered locus">Slit_2009</name>
</gene>
<evidence type="ECO:0008006" key="5">
    <source>
        <dbReference type="Google" id="ProtNLM"/>
    </source>
</evidence>
<reference evidence="3 4" key="1">
    <citation type="submission" date="2010-03" db="EMBL/GenBank/DDBJ databases">
        <title>Complete sequence of Sideroxydans lithotrophicus ES-1.</title>
        <authorList>
            <consortium name="US DOE Joint Genome Institute"/>
            <person name="Lucas S."/>
            <person name="Copeland A."/>
            <person name="Lapidus A."/>
            <person name="Cheng J.-F."/>
            <person name="Bruce D."/>
            <person name="Goodwin L."/>
            <person name="Pitluck S."/>
            <person name="Munk A.C."/>
            <person name="Detter J.C."/>
            <person name="Han C."/>
            <person name="Tapia R."/>
            <person name="Larimer F."/>
            <person name="Land M."/>
            <person name="Hauser L."/>
            <person name="Kyrpides N."/>
            <person name="Ivanova N."/>
            <person name="Emerson D."/>
            <person name="Woyke T."/>
        </authorList>
    </citation>
    <scope>NUCLEOTIDE SEQUENCE [LARGE SCALE GENOMIC DNA]</scope>
    <source>
        <strain evidence="3 4">ES-1</strain>
    </source>
</reference>
<sequence precursor="true">MKGLRLKLAPILLSGLFVTGCQTVPVVPHALNCDVSPELLAGRCATPGPVTSDTTYAALVGIMQEDRQALRECSNAADALRDAIKRCNQAALEYNRKIDAINKTD</sequence>
<keyword evidence="4" id="KW-1185">Reference proteome</keyword>
<evidence type="ECO:0000256" key="1">
    <source>
        <dbReference type="SAM" id="Coils"/>
    </source>
</evidence>
<dbReference type="KEGG" id="slt:Slit_2009"/>
<dbReference type="AlphaFoldDB" id="D5CTS5"/>
<feature type="signal peptide" evidence="2">
    <location>
        <begin position="1"/>
        <end position="23"/>
    </location>
</feature>
<keyword evidence="2" id="KW-0732">Signal</keyword>
<dbReference type="EMBL" id="CP001965">
    <property type="protein sequence ID" value="ADE12237.1"/>
    <property type="molecule type" value="Genomic_DNA"/>
</dbReference>
<evidence type="ECO:0000256" key="2">
    <source>
        <dbReference type="SAM" id="SignalP"/>
    </source>
</evidence>
<dbReference type="HOGENOM" id="CLU_2234760_0_0_4"/>
<evidence type="ECO:0000313" key="3">
    <source>
        <dbReference type="EMBL" id="ADE12237.1"/>
    </source>
</evidence>